<dbReference type="EMBL" id="QKRX01000006">
    <property type="protein sequence ID" value="RAU18144.1"/>
    <property type="molecule type" value="Genomic_DNA"/>
</dbReference>
<dbReference type="PANTHER" id="PTHR30006">
    <property type="entry name" value="THIAMINE-BINDING PERIPLASMIC PROTEIN-RELATED"/>
    <property type="match status" value="1"/>
</dbReference>
<comment type="caution">
    <text evidence="3">The sequence shown here is derived from an EMBL/GenBank/DDBJ whole genome shotgun (WGS) entry which is preliminary data.</text>
</comment>
<dbReference type="Pfam" id="PF13343">
    <property type="entry name" value="SBP_bac_6"/>
    <property type="match status" value="1"/>
</dbReference>
<evidence type="ECO:0000256" key="1">
    <source>
        <dbReference type="ARBA" id="ARBA00022729"/>
    </source>
</evidence>
<dbReference type="Gene3D" id="3.40.190.10">
    <property type="entry name" value="Periplasmic binding protein-like II"/>
    <property type="match status" value="2"/>
</dbReference>
<feature type="signal peptide" evidence="2">
    <location>
        <begin position="1"/>
        <end position="21"/>
    </location>
</feature>
<dbReference type="PIRSF" id="PIRSF002825">
    <property type="entry name" value="CfbpA"/>
    <property type="match status" value="1"/>
</dbReference>
<evidence type="ECO:0000256" key="2">
    <source>
        <dbReference type="SAM" id="SignalP"/>
    </source>
</evidence>
<dbReference type="CDD" id="cd13547">
    <property type="entry name" value="PBP2_Fbp_like_2"/>
    <property type="match status" value="1"/>
</dbReference>
<dbReference type="OrthoDB" id="305758at2"/>
<keyword evidence="1 2" id="KW-0732">Signal</keyword>
<dbReference type="InterPro" id="IPR026045">
    <property type="entry name" value="Ferric-bd"/>
</dbReference>
<accession>A0A364NM86</accession>
<feature type="chain" id="PRO_5016975277" evidence="2">
    <location>
        <begin position="22"/>
        <end position="324"/>
    </location>
</feature>
<dbReference type="RefSeq" id="WP_112159224.1">
    <property type="nucleotide sequence ID" value="NZ_QKRX01000006.1"/>
</dbReference>
<gene>
    <name evidence="3" type="ORF">DN062_10220</name>
</gene>
<dbReference type="SUPFAM" id="SSF53850">
    <property type="entry name" value="Periplasmic binding protein-like II"/>
    <property type="match status" value="1"/>
</dbReference>
<name>A0A364NM86_9GAMM</name>
<evidence type="ECO:0000313" key="3">
    <source>
        <dbReference type="EMBL" id="RAU18144.1"/>
    </source>
</evidence>
<sequence length="324" mass="35310">MFNVKKALLSVALALPLTVQAAEKLVLYTSQPNTDAQMTVDAFMKANPGIEVEWVRDGTTQLMTRLRAELSAGISKPDVLLIADSVTMESLIEEDLLQPYMSPERAGYDAALYHPEGYYYGTKMITTGIAYHTRAPHQPTSWTDLTHENLKNQVVMPSPLYSGAALIHLAALTDMDGFGWDYYQQLQANQVSAQTGNGAVLSAITAGTKPYGILVDFMAIREAAKGAPIKFVFPTEGVTAVTEPVAIFKEAMHPEAAQKFVDFLLSSTGQALVSEQGYIPALESIALPDGFPDRSEIRLMPLDAAKALQNAEDNKKRFSEIFGS</sequence>
<evidence type="ECO:0000313" key="4">
    <source>
        <dbReference type="Proteomes" id="UP000250744"/>
    </source>
</evidence>
<dbReference type="AlphaFoldDB" id="A0A364NM86"/>
<keyword evidence="4" id="KW-1185">Reference proteome</keyword>
<proteinExistence type="predicted"/>
<protein>
    <submittedName>
        <fullName evidence="3">Fe(3+) ABC transporter substrate-binding protein</fullName>
    </submittedName>
</protein>
<reference evidence="3 4" key="1">
    <citation type="submission" date="2018-06" db="EMBL/GenBank/DDBJ databases">
        <title>Nitrincola tibetense sp. nov., isolated from Lake XuguoCo on Tibetan Plateau.</title>
        <authorList>
            <person name="Xing P."/>
        </authorList>
    </citation>
    <scope>NUCLEOTIDE SEQUENCE [LARGE SCALE GENOMIC DNA]</scope>
    <source>
        <strain evidence="4">xg18</strain>
    </source>
</reference>
<dbReference type="Proteomes" id="UP000250744">
    <property type="component" value="Unassembled WGS sequence"/>
</dbReference>
<organism evidence="3 4">
    <name type="scientific">Nitrincola tibetensis</name>
    <dbReference type="NCBI Taxonomy" id="2219697"/>
    <lineage>
        <taxon>Bacteria</taxon>
        <taxon>Pseudomonadati</taxon>
        <taxon>Pseudomonadota</taxon>
        <taxon>Gammaproteobacteria</taxon>
        <taxon>Oceanospirillales</taxon>
        <taxon>Oceanospirillaceae</taxon>
        <taxon>Nitrincola</taxon>
    </lineage>
</organism>